<evidence type="ECO:0000259" key="4">
    <source>
        <dbReference type="PROSITE" id="PS50112"/>
    </source>
</evidence>
<dbReference type="SMART" id="SM00091">
    <property type="entry name" value="PAS"/>
    <property type="match status" value="1"/>
</dbReference>
<name>A0ABR9UHG9_9CYAN</name>
<dbReference type="InterPro" id="IPR036390">
    <property type="entry name" value="WH_DNA-bd_sf"/>
</dbReference>
<sequence>MGMDLNRFSKQVLAMQDRFSRLLHGAEPIKALTPQLSSTFVMEMGWALEELQVAQEELQQKNMVLAEALEASVHERKRYEDLFYLAPEPYLITSLEGTIQQANRAAAELLGIPEQFIVGKPLSLYICEQDRQFFRSELIRRQERDCFHEWEIGLTCRDGKSLDVACITQINRDQTNKPVSIHWVLRDLTERKRLALLQQNPINSSEQRTICMENYPLLSYHLGELISLPQETVWYVVQGLVKLTTLNHQGQEILMGLIGPGASFGKELTSLAIYEASAFSHVELISFTPAEVAASHDLTQLLLTGIISRLHQTEALLALSGERQLATRLYQLLHLLKKEVGTPVDEGICLNIRLTHEELAMACCTTRVTITRLLKQLQEQKKITFNEKRQIILIENLMLSNNRN</sequence>
<dbReference type="Proteomes" id="UP000640725">
    <property type="component" value="Unassembled WGS sequence"/>
</dbReference>
<dbReference type="PROSITE" id="PS51063">
    <property type="entry name" value="HTH_CRP_2"/>
    <property type="match status" value="1"/>
</dbReference>
<dbReference type="InterPro" id="IPR000014">
    <property type="entry name" value="PAS"/>
</dbReference>
<dbReference type="EMBL" id="JADEWU010000044">
    <property type="protein sequence ID" value="MBE9145004.1"/>
    <property type="molecule type" value="Genomic_DNA"/>
</dbReference>
<gene>
    <name evidence="6" type="ORF">IQ236_17525</name>
</gene>
<evidence type="ECO:0000259" key="5">
    <source>
        <dbReference type="PROSITE" id="PS51063"/>
    </source>
</evidence>
<dbReference type="Gene3D" id="3.30.450.20">
    <property type="entry name" value="PAS domain"/>
    <property type="match status" value="1"/>
</dbReference>
<dbReference type="SMART" id="SM00419">
    <property type="entry name" value="HTH_CRP"/>
    <property type="match status" value="1"/>
</dbReference>
<dbReference type="InterPro" id="IPR018490">
    <property type="entry name" value="cNMP-bd_dom_sf"/>
</dbReference>
<dbReference type="CDD" id="cd00130">
    <property type="entry name" value="PAS"/>
    <property type="match status" value="1"/>
</dbReference>
<dbReference type="InterPro" id="IPR014710">
    <property type="entry name" value="RmlC-like_jellyroll"/>
</dbReference>
<dbReference type="InterPro" id="IPR012318">
    <property type="entry name" value="HTH_CRP"/>
</dbReference>
<comment type="caution">
    <text evidence="6">The sequence shown here is derived from an EMBL/GenBank/DDBJ whole genome shotgun (WGS) entry which is preliminary data.</text>
</comment>
<dbReference type="Gene3D" id="1.10.10.10">
    <property type="entry name" value="Winged helix-like DNA-binding domain superfamily/Winged helix DNA-binding domain"/>
    <property type="match status" value="1"/>
</dbReference>
<feature type="domain" description="PAS" evidence="4">
    <location>
        <begin position="75"/>
        <end position="145"/>
    </location>
</feature>
<keyword evidence="1" id="KW-0805">Transcription regulation</keyword>
<dbReference type="InterPro" id="IPR013767">
    <property type="entry name" value="PAS_fold"/>
</dbReference>
<organism evidence="6 7">
    <name type="scientific">Planktothrix mougeotii LEGE 06226</name>
    <dbReference type="NCBI Taxonomy" id="1828728"/>
    <lineage>
        <taxon>Bacteria</taxon>
        <taxon>Bacillati</taxon>
        <taxon>Cyanobacteriota</taxon>
        <taxon>Cyanophyceae</taxon>
        <taxon>Oscillatoriophycideae</taxon>
        <taxon>Oscillatoriales</taxon>
        <taxon>Microcoleaceae</taxon>
        <taxon>Planktothrix</taxon>
    </lineage>
</organism>
<feature type="domain" description="HTH crp-type" evidence="5">
    <location>
        <begin position="323"/>
        <end position="398"/>
    </location>
</feature>
<proteinExistence type="predicted"/>
<accession>A0ABR9UHG9</accession>
<evidence type="ECO:0000256" key="3">
    <source>
        <dbReference type="ARBA" id="ARBA00023163"/>
    </source>
</evidence>
<dbReference type="NCBIfam" id="TIGR00229">
    <property type="entry name" value="sensory_box"/>
    <property type="match status" value="1"/>
</dbReference>
<dbReference type="InterPro" id="IPR035965">
    <property type="entry name" value="PAS-like_dom_sf"/>
</dbReference>
<keyword evidence="2" id="KW-0238">DNA-binding</keyword>
<evidence type="ECO:0000313" key="6">
    <source>
        <dbReference type="EMBL" id="MBE9145004.1"/>
    </source>
</evidence>
<reference evidence="6 7" key="1">
    <citation type="submission" date="2020-10" db="EMBL/GenBank/DDBJ databases">
        <authorList>
            <person name="Castelo-Branco R."/>
            <person name="Eusebio N."/>
            <person name="Adriana R."/>
            <person name="Vieira A."/>
            <person name="Brugerolle De Fraissinette N."/>
            <person name="Rezende De Castro R."/>
            <person name="Schneider M.P."/>
            <person name="Vasconcelos V."/>
            <person name="Leao P.N."/>
        </authorList>
    </citation>
    <scope>NUCLEOTIDE SEQUENCE [LARGE SCALE GENOMIC DNA]</scope>
    <source>
        <strain evidence="6 7">LEGE 06226</strain>
    </source>
</reference>
<dbReference type="PROSITE" id="PS50112">
    <property type="entry name" value="PAS"/>
    <property type="match status" value="1"/>
</dbReference>
<evidence type="ECO:0000256" key="1">
    <source>
        <dbReference type="ARBA" id="ARBA00023015"/>
    </source>
</evidence>
<dbReference type="SUPFAM" id="SSF55785">
    <property type="entry name" value="PYP-like sensor domain (PAS domain)"/>
    <property type="match status" value="1"/>
</dbReference>
<dbReference type="Pfam" id="PF13545">
    <property type="entry name" value="HTH_Crp_2"/>
    <property type="match status" value="1"/>
</dbReference>
<evidence type="ECO:0000256" key="2">
    <source>
        <dbReference type="ARBA" id="ARBA00023125"/>
    </source>
</evidence>
<dbReference type="Gene3D" id="2.60.120.10">
    <property type="entry name" value="Jelly Rolls"/>
    <property type="match status" value="1"/>
</dbReference>
<protein>
    <submittedName>
        <fullName evidence="6">PAS domain S-box protein</fullName>
    </submittedName>
</protein>
<evidence type="ECO:0000313" key="7">
    <source>
        <dbReference type="Proteomes" id="UP000640725"/>
    </source>
</evidence>
<dbReference type="SUPFAM" id="SSF46785">
    <property type="entry name" value="Winged helix' DNA-binding domain"/>
    <property type="match status" value="1"/>
</dbReference>
<dbReference type="InterPro" id="IPR036388">
    <property type="entry name" value="WH-like_DNA-bd_sf"/>
</dbReference>
<keyword evidence="3" id="KW-0804">Transcription</keyword>
<keyword evidence="7" id="KW-1185">Reference proteome</keyword>
<dbReference type="SUPFAM" id="SSF51206">
    <property type="entry name" value="cAMP-binding domain-like"/>
    <property type="match status" value="1"/>
</dbReference>
<dbReference type="Pfam" id="PF00989">
    <property type="entry name" value="PAS"/>
    <property type="match status" value="1"/>
</dbReference>